<evidence type="ECO:0000313" key="5">
    <source>
        <dbReference type="EMBL" id="SFB06596.1"/>
    </source>
</evidence>
<evidence type="ECO:0000259" key="4">
    <source>
        <dbReference type="PROSITE" id="PS51340"/>
    </source>
</evidence>
<dbReference type="PROSITE" id="PS51340">
    <property type="entry name" value="MOSC"/>
    <property type="match status" value="1"/>
</dbReference>
<dbReference type="PANTHER" id="PTHR43800">
    <property type="entry name" value="PEPTIDYL-LYSINE N-ACETYLTRANSFERASE YJAB"/>
    <property type="match status" value="1"/>
</dbReference>
<dbReference type="GO" id="GO:0030170">
    <property type="term" value="F:pyridoxal phosphate binding"/>
    <property type="evidence" value="ECO:0007669"/>
    <property type="project" value="InterPro"/>
</dbReference>
<dbReference type="GO" id="GO:0005840">
    <property type="term" value="C:ribosome"/>
    <property type="evidence" value="ECO:0007669"/>
    <property type="project" value="UniProtKB-KW"/>
</dbReference>
<evidence type="ECO:0000256" key="1">
    <source>
        <dbReference type="ARBA" id="ARBA00022679"/>
    </source>
</evidence>
<keyword evidence="2" id="KW-0012">Acyltransferase</keyword>
<protein>
    <submittedName>
        <fullName evidence="5">Ribosomal protein S18 acetylase RimI</fullName>
    </submittedName>
</protein>
<dbReference type="STRING" id="748909.SAMN05192575_103155"/>
<evidence type="ECO:0000313" key="6">
    <source>
        <dbReference type="Proteomes" id="UP000199113"/>
    </source>
</evidence>
<evidence type="ECO:0000256" key="2">
    <source>
        <dbReference type="ARBA" id="ARBA00023315"/>
    </source>
</evidence>
<dbReference type="PROSITE" id="PS51186">
    <property type="entry name" value="GNAT"/>
    <property type="match status" value="1"/>
</dbReference>
<dbReference type="InterPro" id="IPR000182">
    <property type="entry name" value="GNAT_dom"/>
</dbReference>
<dbReference type="InterPro" id="IPR016181">
    <property type="entry name" value="Acyl_CoA_acyltransferase"/>
</dbReference>
<dbReference type="Gene3D" id="2.40.33.20">
    <property type="entry name" value="PK beta-barrel domain-like"/>
    <property type="match status" value="1"/>
</dbReference>
<dbReference type="Proteomes" id="UP000199113">
    <property type="component" value="Unassembled WGS sequence"/>
</dbReference>
<keyword evidence="1" id="KW-0808">Transferase</keyword>
<dbReference type="InterPro" id="IPR005302">
    <property type="entry name" value="MoCF_Sase_C"/>
</dbReference>
<dbReference type="SUPFAM" id="SSF50800">
    <property type="entry name" value="PK beta-barrel domain-like"/>
    <property type="match status" value="1"/>
</dbReference>
<dbReference type="PANTHER" id="PTHR43800:SF1">
    <property type="entry name" value="PEPTIDYL-LYSINE N-ACETYLTRANSFERASE YJAB"/>
    <property type="match status" value="1"/>
</dbReference>
<evidence type="ECO:0000259" key="3">
    <source>
        <dbReference type="PROSITE" id="PS51186"/>
    </source>
</evidence>
<dbReference type="EMBL" id="FOKC01000003">
    <property type="protein sequence ID" value="SFB06596.1"/>
    <property type="molecule type" value="Genomic_DNA"/>
</dbReference>
<keyword evidence="5" id="KW-0687">Ribonucleoprotein</keyword>
<dbReference type="SUPFAM" id="SSF55729">
    <property type="entry name" value="Acyl-CoA N-acyltransferases (Nat)"/>
    <property type="match status" value="1"/>
</dbReference>
<dbReference type="InterPro" id="IPR011037">
    <property type="entry name" value="Pyrv_Knase-like_insert_dom_sf"/>
</dbReference>
<dbReference type="Pfam" id="PF13508">
    <property type="entry name" value="Acetyltransf_7"/>
    <property type="match status" value="1"/>
</dbReference>
<name>A0A1I0Y1R9_9ACTN</name>
<dbReference type="GO" id="GO:0016747">
    <property type="term" value="F:acyltransferase activity, transferring groups other than amino-acyl groups"/>
    <property type="evidence" value="ECO:0007669"/>
    <property type="project" value="InterPro"/>
</dbReference>
<accession>A0A1I0Y1R9</accession>
<dbReference type="AlphaFoldDB" id="A0A1I0Y1R9"/>
<dbReference type="GO" id="GO:0030151">
    <property type="term" value="F:molybdenum ion binding"/>
    <property type="evidence" value="ECO:0007669"/>
    <property type="project" value="InterPro"/>
</dbReference>
<dbReference type="Gene3D" id="3.40.630.30">
    <property type="match status" value="1"/>
</dbReference>
<reference evidence="5" key="1">
    <citation type="submission" date="2016-10" db="EMBL/GenBank/DDBJ databases">
        <authorList>
            <person name="de Groot N.N."/>
        </authorList>
    </citation>
    <scope>NUCLEOTIDE SEQUENCE [LARGE SCALE GENOMIC DNA]</scope>
    <source>
        <strain evidence="5">CGMCC 1.10697</strain>
    </source>
</reference>
<proteinExistence type="predicted"/>
<organism evidence="5 6">
    <name type="scientific">Nocardioides alpinus</name>
    <dbReference type="NCBI Taxonomy" id="748909"/>
    <lineage>
        <taxon>Bacteria</taxon>
        <taxon>Bacillati</taxon>
        <taxon>Actinomycetota</taxon>
        <taxon>Actinomycetes</taxon>
        <taxon>Propionibacteriales</taxon>
        <taxon>Nocardioidaceae</taxon>
        <taxon>Nocardioides</taxon>
    </lineage>
</organism>
<sequence>MGREPTCVVHLAARDDDPHDGRIYSGRVTDHAVRPARARDLPLIAAIEDSGLAMFEAVLGDLTGDVLASPAPSGHERMSQQGFLLVAGDPAIGFAHVVDMESHAHLAQISVHPDHARRGVGTALLEAAAERAATKGHGSLTLTTYADLPWNAPFYARHGFVEVAEDEPRTAAQLAITEEEERLGLSRHGRRTWMRRPLRAHRSTAELTAFLPTIDEAPRDVGTLRAVVRRPAVGEREVLEVGHLDVDEGLVGDTWVARGSRRMPDGSAHPDMQLNLMSHRLVEFLAQDPEREALAGDQMFLDLDLSHDHLPAWSELHIGGPGGAVVVVTDQPHNGCGKFIARYGKDAMAFVNGPEGKPRRLRGLCARVARPGPVRPGDEVVVVRPGT</sequence>
<keyword evidence="5" id="KW-0689">Ribosomal protein</keyword>
<feature type="domain" description="MOSC" evidence="4">
    <location>
        <begin position="236"/>
        <end position="383"/>
    </location>
</feature>
<feature type="domain" description="N-acetyltransferase" evidence="3">
    <location>
        <begin position="31"/>
        <end position="199"/>
    </location>
</feature>
<gene>
    <name evidence="5" type="ORF">SAMN05192575_103155</name>
</gene>